<evidence type="ECO:0000313" key="7">
    <source>
        <dbReference type="Proteomes" id="UP000475862"/>
    </source>
</evidence>
<proteinExistence type="predicted"/>
<accession>A0A6G0TXU2</accession>
<feature type="compositionally biased region" description="Polar residues" evidence="3">
    <location>
        <begin position="1247"/>
        <end position="1260"/>
    </location>
</feature>
<keyword evidence="2" id="KW-0965">Cell junction</keyword>
<evidence type="ECO:0000256" key="2">
    <source>
        <dbReference type="ARBA" id="ARBA00022949"/>
    </source>
</evidence>
<feature type="region of interest" description="Disordered" evidence="3">
    <location>
        <begin position="1365"/>
        <end position="1492"/>
    </location>
</feature>
<feature type="compositionally biased region" description="Low complexity" evidence="3">
    <location>
        <begin position="1419"/>
        <end position="1428"/>
    </location>
</feature>
<dbReference type="GO" id="GO:0070161">
    <property type="term" value="C:anchoring junction"/>
    <property type="evidence" value="ECO:0007669"/>
    <property type="project" value="UniProtKB-SubCell"/>
</dbReference>
<comment type="subcellular location">
    <subcellularLocation>
        <location evidence="1">Cell junction</location>
    </subcellularLocation>
</comment>
<gene>
    <name evidence="6" type="ORF">AGLY_004975</name>
</gene>
<feature type="region of interest" description="Disordered" evidence="3">
    <location>
        <begin position="910"/>
        <end position="981"/>
    </location>
</feature>
<feature type="compositionally biased region" description="Basic and acidic residues" evidence="3">
    <location>
        <begin position="185"/>
        <end position="208"/>
    </location>
</feature>
<feature type="compositionally biased region" description="Basic and acidic residues" evidence="3">
    <location>
        <begin position="1378"/>
        <end position="1417"/>
    </location>
</feature>
<dbReference type="PROSITE" id="PS50106">
    <property type="entry name" value="PDZ"/>
    <property type="match status" value="1"/>
</dbReference>
<feature type="region of interest" description="Disordered" evidence="3">
    <location>
        <begin position="130"/>
        <end position="211"/>
    </location>
</feature>
<keyword evidence="7" id="KW-1185">Reference proteome</keyword>
<feature type="compositionally biased region" description="Basic and acidic residues" evidence="3">
    <location>
        <begin position="1432"/>
        <end position="1441"/>
    </location>
</feature>
<feature type="compositionally biased region" description="Low complexity" evidence="3">
    <location>
        <begin position="1365"/>
        <end position="1374"/>
    </location>
</feature>
<name>A0A6G0TXU2_APHGL</name>
<evidence type="ECO:0000259" key="4">
    <source>
        <dbReference type="PROSITE" id="PS50106"/>
    </source>
</evidence>
<comment type="caution">
    <text evidence="6">The sequence shown here is derived from an EMBL/GenBank/DDBJ whole genome shotgun (WGS) entry which is preliminary data.</text>
</comment>
<feature type="domain" description="SoHo" evidence="5">
    <location>
        <begin position="1077"/>
        <end position="1139"/>
    </location>
</feature>
<feature type="compositionally biased region" description="Basic residues" evidence="3">
    <location>
        <begin position="170"/>
        <end position="184"/>
    </location>
</feature>
<feature type="region of interest" description="Disordered" evidence="3">
    <location>
        <begin position="1238"/>
        <end position="1263"/>
    </location>
</feature>
<dbReference type="InterPro" id="IPR003127">
    <property type="entry name" value="SoHo_dom"/>
</dbReference>
<evidence type="ECO:0000259" key="5">
    <source>
        <dbReference type="PROSITE" id="PS50831"/>
    </source>
</evidence>
<evidence type="ECO:0000256" key="1">
    <source>
        <dbReference type="ARBA" id="ARBA00004282"/>
    </source>
</evidence>
<evidence type="ECO:0000313" key="6">
    <source>
        <dbReference type="EMBL" id="KAE9539723.1"/>
    </source>
</evidence>
<feature type="region of interest" description="Disordered" evidence="3">
    <location>
        <begin position="2264"/>
        <end position="2287"/>
    </location>
</feature>
<feature type="compositionally biased region" description="Basic and acidic residues" evidence="3">
    <location>
        <begin position="148"/>
        <end position="169"/>
    </location>
</feature>
<feature type="compositionally biased region" description="Low complexity" evidence="3">
    <location>
        <begin position="1458"/>
        <end position="1468"/>
    </location>
</feature>
<dbReference type="OrthoDB" id="19092at2759"/>
<feature type="domain" description="PDZ" evidence="4">
    <location>
        <begin position="35"/>
        <end position="89"/>
    </location>
</feature>
<organism evidence="6 7">
    <name type="scientific">Aphis glycines</name>
    <name type="common">Soybean aphid</name>
    <dbReference type="NCBI Taxonomy" id="307491"/>
    <lineage>
        <taxon>Eukaryota</taxon>
        <taxon>Metazoa</taxon>
        <taxon>Ecdysozoa</taxon>
        <taxon>Arthropoda</taxon>
        <taxon>Hexapoda</taxon>
        <taxon>Insecta</taxon>
        <taxon>Pterygota</taxon>
        <taxon>Neoptera</taxon>
        <taxon>Paraneoptera</taxon>
        <taxon>Hemiptera</taxon>
        <taxon>Sternorrhyncha</taxon>
        <taxon>Aphidomorpha</taxon>
        <taxon>Aphidoidea</taxon>
        <taxon>Aphididae</taxon>
        <taxon>Aphidini</taxon>
        <taxon>Aphis</taxon>
        <taxon>Aphis</taxon>
    </lineage>
</organism>
<feature type="compositionally biased region" description="Low complexity" evidence="3">
    <location>
        <begin position="1853"/>
        <end position="1862"/>
    </location>
</feature>
<evidence type="ECO:0000256" key="3">
    <source>
        <dbReference type="SAM" id="MobiDB-lite"/>
    </source>
</evidence>
<dbReference type="EMBL" id="VYZN01000014">
    <property type="protein sequence ID" value="KAE9539723.1"/>
    <property type="molecule type" value="Genomic_DNA"/>
</dbReference>
<dbReference type="Gene3D" id="2.30.42.10">
    <property type="match status" value="1"/>
</dbReference>
<dbReference type="InterPro" id="IPR001478">
    <property type="entry name" value="PDZ"/>
</dbReference>
<dbReference type="PROSITE" id="PS50831">
    <property type="entry name" value="SOHO"/>
    <property type="match status" value="1"/>
</dbReference>
<reference evidence="6 7" key="1">
    <citation type="submission" date="2019-08" db="EMBL/GenBank/DDBJ databases">
        <title>The genome of the soybean aphid Biotype 1, its phylome, world population structure and adaptation to the North American continent.</title>
        <authorList>
            <person name="Giordano R."/>
            <person name="Donthu R.K."/>
            <person name="Hernandez A.G."/>
            <person name="Wright C.L."/>
            <person name="Zimin A.V."/>
        </authorList>
    </citation>
    <scope>NUCLEOTIDE SEQUENCE [LARGE SCALE GENOMIC DNA]</scope>
    <source>
        <tissue evidence="6">Whole aphids</tissue>
    </source>
</reference>
<dbReference type="InterPro" id="IPR036034">
    <property type="entry name" value="PDZ_sf"/>
</dbReference>
<feature type="region of interest" description="Disordered" evidence="3">
    <location>
        <begin position="1835"/>
        <end position="1862"/>
    </location>
</feature>
<feature type="compositionally biased region" description="Basic residues" evidence="3">
    <location>
        <begin position="132"/>
        <end position="147"/>
    </location>
</feature>
<protein>
    <recommendedName>
        <fullName evidence="8">PDZ domain-containing protein</fullName>
    </recommendedName>
</protein>
<dbReference type="Proteomes" id="UP000475862">
    <property type="component" value="Unassembled WGS sequence"/>
</dbReference>
<dbReference type="SUPFAM" id="SSF50156">
    <property type="entry name" value="PDZ domain-like"/>
    <property type="match status" value="1"/>
</dbReference>
<evidence type="ECO:0008006" key="8">
    <source>
        <dbReference type="Google" id="ProtNLM"/>
    </source>
</evidence>
<sequence length="2361" mass="271261">MLVETVSDAHVHFHYSSRRFRDVLLANILATQNKNKVNNAGKAAKSGVREGFLIESINSASVDHLTSNEAQALIRNSGDTLTIGVYRQSKSSEKNDQKHEAVSLDYTYWCIDHFYFLCPVNNNTTMPEYKSTKSRLKDKYHRPNKLRAKIEAKADKSVRTKQTEAETPNKKSKRVRKRRRKKKRADSPEKLNDHHPKTLPDKTTEQTKEITQITESPKIQIIPSNSDSRVEELEWIKQNEALLIADLKTRQQAGLPIQVVVRVEKITPSVPEYCQIIPDFCHLDVIREETSASDDDPKKETCECSEKNRNENNFKKLHKDWSSDVDEEKNNELENITEFNASETIASECQLERLESPSLVRDSEILRFADIVTTENECVIDLETLEPLKNALKVHNIENNECVGGEICSISNKNYFIGEKHNDDYTVEDVKVNKSPIQHEQLINNCIVLNSKNGRKNQFITNTLLDIESCEDTSVYFQKKPIEVYCKDKKVNNLSALNTKSKLDNYFTSDKLSNKPNIKNDNESPKSFFNNYQENIEHEEESSDDSTIKQCKAYDYKHKPRRQNKVSIHDKLKQIARLLQDDTDDYEEIQSSQTTSRCVSITSDADVDTDWVSFTLSDGESSKSLCLSPSQSKSCYAPSTISKTSEIIDLHKKFLNRTRSPNISPRLDIAPSVDILGYNKSRSQSPSKSYSSEVFDEACRMCGTSDKPLSDAECLVSLRKYRETRSRLLGVIQKEQQLNRSVIDRPSPMPTFMDTLSFPDNHTRELMYAEYMEKVKERENRLQNKVIRITKSSRPLSSGTLQSLNDIDAEFVTKARERLDKLGVDADVHIELKDEYYPKHLVDIVPEEEVCIEEVHMNVRTNNKISKRRISDCSLLEEIDQVFGGFLTRKNIGVWSPELKHKSLDLENISRKVEKNQPSRTELPPVWTPNSSPTPERKSYKPVRFESPTVSRKIINEDTKKASPKPPVDLPVLSSPLPPPPPPLPLKIQGDENVHSTDRRLPRVQSPTVTLLQKAREGQLPKGSAYLNSEEYNMDKENKTRGSTIKRNVETQEIKYASRREYDSLQSDEKKQKKMVEISPKKYEGIGPTTKEGVPIVLRSEIKEPNQPKWYKQMYESLHKFQSDGKYFILEIVTYYHEGVTVRYKTLSRGPKARKADGYSSEPEKGYESDFGENRLFQNLDGEYIRNVSMRRSVSPVKCGQDRYKNQPRPIENYEPGHSSIAEKETKQWWDEVMNTFEGDSEHKIPPTQNRSSSKKSNLAQALKESGYDSDSTLIFKRQENQSQCLSPTEQKTAYKVIQNGGEVPFQGLRKTFPERPKDLELEYLPITSHLTKIQIMKFDNEVIHHPWKEVTCYPVFSNFKRTAKSSASSTGSAPTPPRRESSRKNSRLERWTKGGDIESSVELKVRKSKPETEKRSKSSSIKSSTKIYNNDLKKEKEKSPKVTIAVPTKGKVLPRCSTSSTNSSESSLPKKIKSLPTPAKNIPVSKSTQKTISKEKVLKSNLVKTNSGKRQSKKIELVKTSVKSSLKNEKDEKINEKQNQFGEEFFQQLLLTDEKKKQIPKISSIKDKAKSNVCRKGSKIDIYLSSKKPVSESKFKSFDKYQSSGVTEWDQFGDESVDFLKGRSASEPPSRSPSSRRIRSFQAPVKLIESVTGIRRCQRSKSAEEPMERVKNAAIDYEYQTYVRELRHSSKKSERFKELHNFYCSLERLGELEKTAENASNKVRTRGDLVDYDKWKTIRVKERAETEIKSLHAKLEDVQKSKDVLYKTKDPEEIRWKGNLDRGLRNKETSVTDLKRKFHAIGIDTYCKPEVNVYRPLWRGTSVQDVAASLKHITSSKRGRPVSEERENNYTPIPRRSSSRSPSNIGCRIWSSLSMEQLNRLKTQLNEVYSTISDMKGERIPRAIQRTKLKNDYEIEVNGRVKKSEISSSLYIRSSSMGPSRKKDREEVLRKADSIGSVCLSENEKKKISKNISNEVLEKKQKKHSGNIVIPKETLGAVAAVKCKKNIPESVSPRTCYSIDVSEEESIAKNYEKNYLLVLADNEDKKKMITDWANGTNVSESSSSASTVIHLGAKKTNLHSSQSFSSIKCIFGERDCMRKILSPSPDRCYEYSKLIKNGSVRKLCRKFESFDDLRFLHTPIESNTLKRYKSDPELNRNIIRYHEYGDVQNLKTKYERCKSPVPKCPLRPDNRLMPRINVISKLASLQDKLTKGEVERIRIMFENRNRAFMLGQFYTSTPDLREARKMIPFLDCNWMAHRYPEPEPFTKPKARPKSASPVRYNRKHHHPSILKHSKHDGFLSQPYNPEAHKPKYRWTPSWNGVWTQQPTLPPKPSIVKFKGANFYKTIHNNLKMHIRFIIRA</sequence>